<evidence type="ECO:0000313" key="1">
    <source>
        <dbReference type="EMBL" id="ESA21931.1"/>
    </source>
</evidence>
<sequence length="71" mass="8180">MKDLPETITTSILYPTDPFQSPISHLGCKAFKNMKMFGLGTSRLNYLKVVIDHQEVAEIRSRIKTRLTRLE</sequence>
<organism evidence="1">
    <name type="scientific">Rhizophagus irregularis (strain DAOM 181602 / DAOM 197198 / MUCL 43194)</name>
    <name type="common">Arbuscular mycorrhizal fungus</name>
    <name type="synonym">Glomus intraradices</name>
    <dbReference type="NCBI Taxonomy" id="747089"/>
    <lineage>
        <taxon>Eukaryota</taxon>
        <taxon>Fungi</taxon>
        <taxon>Fungi incertae sedis</taxon>
        <taxon>Mucoromycota</taxon>
        <taxon>Glomeromycotina</taxon>
        <taxon>Glomeromycetes</taxon>
        <taxon>Glomerales</taxon>
        <taxon>Glomeraceae</taxon>
        <taxon>Rhizophagus</taxon>
    </lineage>
</organism>
<dbReference type="AlphaFoldDB" id="U9V207"/>
<dbReference type="EMBL" id="KI276035">
    <property type="protein sequence ID" value="ESA21931.1"/>
    <property type="molecule type" value="Genomic_DNA"/>
</dbReference>
<protein>
    <submittedName>
        <fullName evidence="1">Uncharacterized protein</fullName>
    </submittedName>
</protein>
<gene>
    <name evidence="1" type="ORF">GLOINDRAFT_16968</name>
</gene>
<reference evidence="1" key="1">
    <citation type="submission" date="2013-07" db="EMBL/GenBank/DDBJ databases">
        <title>The genome of an arbuscular mycorrhizal fungus provides insights into the evolution of the oldest plant symbiosis.</title>
        <authorList>
            <consortium name="DOE Joint Genome Institute"/>
            <person name="Tisserant E."/>
            <person name="Malbreil M."/>
            <person name="Kuo A."/>
            <person name="Kohler A."/>
            <person name="Symeonidi A."/>
            <person name="Balestrini R."/>
            <person name="Charron P."/>
            <person name="Duensing N."/>
            <person name="Frei-dit-Frey N."/>
            <person name="Gianinazzi-Pearson V."/>
            <person name="Gilbert B."/>
            <person name="Handa Y."/>
            <person name="Hijri M."/>
            <person name="Kaul R."/>
            <person name="Kawaguchi M."/>
            <person name="Krajinski F."/>
            <person name="Lammers P."/>
            <person name="Lapierre D."/>
            <person name="Masclaux F.G."/>
            <person name="Murat C."/>
            <person name="Morin E."/>
            <person name="Ndikumana S."/>
            <person name="Pagni M."/>
            <person name="Petitpierre D."/>
            <person name="Requena N."/>
            <person name="Rosikiewicz P."/>
            <person name="Riley R."/>
            <person name="Saito K."/>
            <person name="San Clemente H."/>
            <person name="Shapiro H."/>
            <person name="van Tuinen D."/>
            <person name="Becard G."/>
            <person name="Bonfante P."/>
            <person name="Paszkowski U."/>
            <person name="Shachar-Hill Y."/>
            <person name="Young J.P."/>
            <person name="Sanders I.R."/>
            <person name="Henrissat B."/>
            <person name="Rensing S.A."/>
            <person name="Grigoriev I.V."/>
            <person name="Corradi N."/>
            <person name="Roux C."/>
            <person name="Martin F."/>
        </authorList>
    </citation>
    <scope>NUCLEOTIDE SEQUENCE</scope>
    <source>
        <strain evidence="1">DAOM 197198</strain>
    </source>
</reference>
<dbReference type="HOGENOM" id="CLU_2741309_0_0_1"/>
<accession>U9V207</accession>
<name>U9V207_RHIID</name>
<proteinExistence type="predicted"/>